<reference evidence="1" key="1">
    <citation type="submission" date="2022-10" db="EMBL/GenBank/DDBJ databases">
        <title>Tapping the CABI collections for fungal endophytes: first genome assemblies for Collariella, Neodidymelliopsis, Ascochyta clinopodiicola, Didymella pomorum, Didymosphaeria variabile, Neocosmospora piperis and Neocucurbitaria cava.</title>
        <authorList>
            <person name="Hill R."/>
        </authorList>
    </citation>
    <scope>NUCLEOTIDE SEQUENCE</scope>
    <source>
        <strain evidence="1">IMI 355082</strain>
    </source>
</reference>
<gene>
    <name evidence="1" type="ORF">N0V93_002258</name>
</gene>
<accession>A0A9W8YYA9</accession>
<comment type="caution">
    <text evidence="1">The sequence shown here is derived from an EMBL/GenBank/DDBJ whole genome shotgun (WGS) entry which is preliminary data.</text>
</comment>
<protein>
    <submittedName>
        <fullName evidence="1">Uncharacterized protein</fullName>
    </submittedName>
</protein>
<organism evidence="1 2">
    <name type="scientific">Gnomoniopsis smithogilvyi</name>
    <dbReference type="NCBI Taxonomy" id="1191159"/>
    <lineage>
        <taxon>Eukaryota</taxon>
        <taxon>Fungi</taxon>
        <taxon>Dikarya</taxon>
        <taxon>Ascomycota</taxon>
        <taxon>Pezizomycotina</taxon>
        <taxon>Sordariomycetes</taxon>
        <taxon>Sordariomycetidae</taxon>
        <taxon>Diaporthales</taxon>
        <taxon>Gnomoniaceae</taxon>
        <taxon>Gnomoniopsis</taxon>
    </lineage>
</organism>
<sequence>MSSPSPVALIFGAAIEGSNVGGALTKGFLGAGYRVASVSRHAAEPSQPEHVHIAANLAEPSSIADVFDAVSKAGWAFPAVIIWNVSSVSPPAESDPTNPFAVADADFDRDQALMVKSPYLAARKAVEVWLQDEDAGKKRKGTFIMTGNACPRFMIPQSEFPVPLAMITTLGIGKSGAAYFLATADEVYKEKGLRFFFADERKASGQTVGFDVSGESHVPVYLEMVTGGDDWPYYVTFAEGKYVKFDL</sequence>
<dbReference type="OrthoDB" id="5336600at2759"/>
<dbReference type="AlphaFoldDB" id="A0A9W8YYA9"/>
<dbReference type="InterPro" id="IPR036291">
    <property type="entry name" value="NAD(P)-bd_dom_sf"/>
</dbReference>
<dbReference type="SUPFAM" id="SSF51735">
    <property type="entry name" value="NAD(P)-binding Rossmann-fold domains"/>
    <property type="match status" value="1"/>
</dbReference>
<dbReference type="EMBL" id="JAPEVB010000002">
    <property type="protein sequence ID" value="KAJ4393052.1"/>
    <property type="molecule type" value="Genomic_DNA"/>
</dbReference>
<name>A0A9W8YYA9_9PEZI</name>
<evidence type="ECO:0000313" key="1">
    <source>
        <dbReference type="EMBL" id="KAJ4393052.1"/>
    </source>
</evidence>
<proteinExistence type="predicted"/>
<evidence type="ECO:0000313" key="2">
    <source>
        <dbReference type="Proteomes" id="UP001140453"/>
    </source>
</evidence>
<keyword evidence="2" id="KW-1185">Reference proteome</keyword>
<dbReference type="Gene3D" id="3.40.50.720">
    <property type="entry name" value="NAD(P)-binding Rossmann-like Domain"/>
    <property type="match status" value="1"/>
</dbReference>
<dbReference type="Proteomes" id="UP001140453">
    <property type="component" value="Unassembled WGS sequence"/>
</dbReference>